<feature type="repeat" description="ANK" evidence="1">
    <location>
        <begin position="41"/>
        <end position="73"/>
    </location>
</feature>
<dbReference type="AlphaFoldDB" id="A0A9P6SYY2"/>
<dbReference type="SUPFAM" id="SSF48403">
    <property type="entry name" value="Ankyrin repeat"/>
    <property type="match status" value="1"/>
</dbReference>
<dbReference type="OrthoDB" id="341259at2759"/>
<name>A0A9P6SYY2_9FUNG</name>
<dbReference type="Proteomes" id="UP000703661">
    <property type="component" value="Unassembled WGS sequence"/>
</dbReference>
<keyword evidence="1" id="KW-0040">ANK repeat</keyword>
<dbReference type="SMART" id="SM00248">
    <property type="entry name" value="ANK"/>
    <property type="match status" value="2"/>
</dbReference>
<gene>
    <name evidence="2" type="ORF">BGZ80_000539</name>
</gene>
<dbReference type="InterPro" id="IPR036770">
    <property type="entry name" value="Ankyrin_rpt-contain_sf"/>
</dbReference>
<evidence type="ECO:0008006" key="4">
    <source>
        <dbReference type="Google" id="ProtNLM"/>
    </source>
</evidence>
<dbReference type="PROSITE" id="PS50088">
    <property type="entry name" value="ANK_REPEAT"/>
    <property type="match status" value="1"/>
</dbReference>
<evidence type="ECO:0000313" key="3">
    <source>
        <dbReference type="Proteomes" id="UP000703661"/>
    </source>
</evidence>
<evidence type="ECO:0000313" key="2">
    <source>
        <dbReference type="EMBL" id="KAG0011638.1"/>
    </source>
</evidence>
<dbReference type="Pfam" id="PF12796">
    <property type="entry name" value="Ank_2"/>
    <property type="match status" value="1"/>
</dbReference>
<protein>
    <recommendedName>
        <fullName evidence="4">Ankyrin repeat protein</fullName>
    </recommendedName>
</protein>
<feature type="non-terminal residue" evidence="2">
    <location>
        <position position="73"/>
    </location>
</feature>
<dbReference type="Gene3D" id="1.25.40.20">
    <property type="entry name" value="Ankyrin repeat-containing domain"/>
    <property type="match status" value="1"/>
</dbReference>
<evidence type="ECO:0000256" key="1">
    <source>
        <dbReference type="PROSITE-ProRule" id="PRU00023"/>
    </source>
</evidence>
<dbReference type="InterPro" id="IPR002110">
    <property type="entry name" value="Ankyrin_rpt"/>
</dbReference>
<proteinExistence type="predicted"/>
<dbReference type="PROSITE" id="PS50297">
    <property type="entry name" value="ANK_REP_REGION"/>
    <property type="match status" value="1"/>
</dbReference>
<comment type="caution">
    <text evidence="2">The sequence shown here is derived from an EMBL/GenBank/DDBJ whole genome shotgun (WGS) entry which is preliminary data.</text>
</comment>
<dbReference type="EMBL" id="JAAAID010001111">
    <property type="protein sequence ID" value="KAG0011638.1"/>
    <property type="molecule type" value="Genomic_DNA"/>
</dbReference>
<reference evidence="2" key="1">
    <citation type="journal article" date="2020" name="Fungal Divers.">
        <title>Resolving the Mortierellaceae phylogeny through synthesis of multi-gene phylogenetics and phylogenomics.</title>
        <authorList>
            <person name="Vandepol N."/>
            <person name="Liber J."/>
            <person name="Desiro A."/>
            <person name="Na H."/>
            <person name="Kennedy M."/>
            <person name="Barry K."/>
            <person name="Grigoriev I.V."/>
            <person name="Miller A.N."/>
            <person name="O'Donnell K."/>
            <person name="Stajich J.E."/>
            <person name="Bonito G."/>
        </authorList>
    </citation>
    <scope>NUCLEOTIDE SEQUENCE</scope>
    <source>
        <strain evidence="2">NRRL 2769</strain>
    </source>
</reference>
<sequence length="73" mass="8252">MIEQKAQRLMTACQEGNLELVNRIASKFESTVELCQVEPSSGYTPLMMAARHGHLEVVEALIRLGHDREEISR</sequence>
<organism evidence="2 3">
    <name type="scientific">Entomortierella chlamydospora</name>
    <dbReference type="NCBI Taxonomy" id="101097"/>
    <lineage>
        <taxon>Eukaryota</taxon>
        <taxon>Fungi</taxon>
        <taxon>Fungi incertae sedis</taxon>
        <taxon>Mucoromycota</taxon>
        <taxon>Mortierellomycotina</taxon>
        <taxon>Mortierellomycetes</taxon>
        <taxon>Mortierellales</taxon>
        <taxon>Mortierellaceae</taxon>
        <taxon>Entomortierella</taxon>
    </lineage>
</organism>
<keyword evidence="3" id="KW-1185">Reference proteome</keyword>
<accession>A0A9P6SYY2</accession>